<evidence type="ECO:0000313" key="3">
    <source>
        <dbReference type="Proteomes" id="UP000648239"/>
    </source>
</evidence>
<organism evidence="2 3">
    <name type="scientific">Candidatus Polarisedimenticola svalbardensis</name>
    <dbReference type="NCBI Taxonomy" id="2886004"/>
    <lineage>
        <taxon>Bacteria</taxon>
        <taxon>Pseudomonadati</taxon>
        <taxon>Acidobacteriota</taxon>
        <taxon>Candidatus Polarisedimenticolia</taxon>
        <taxon>Candidatus Polarisedimenticolales</taxon>
        <taxon>Candidatus Polarisedimenticolaceae</taxon>
        <taxon>Candidatus Polarisedimenticola</taxon>
    </lineage>
</organism>
<evidence type="ECO:0000259" key="1">
    <source>
        <dbReference type="Pfam" id="PF12697"/>
    </source>
</evidence>
<dbReference type="InterPro" id="IPR029058">
    <property type="entry name" value="AB_hydrolase_fold"/>
</dbReference>
<reference evidence="2 3" key="1">
    <citation type="submission" date="2020-08" db="EMBL/GenBank/DDBJ databases">
        <title>Acidobacteriota in marine sediments use diverse sulfur dissimilation pathways.</title>
        <authorList>
            <person name="Wasmund K."/>
        </authorList>
    </citation>
    <scope>NUCLEOTIDE SEQUENCE [LARGE SCALE GENOMIC DNA]</scope>
    <source>
        <strain evidence="2">MAG AM4</strain>
    </source>
</reference>
<dbReference type="InterPro" id="IPR000073">
    <property type="entry name" value="AB_hydrolase_1"/>
</dbReference>
<keyword evidence="2" id="KW-0378">Hydrolase</keyword>
<dbReference type="GO" id="GO:0016787">
    <property type="term" value="F:hydrolase activity"/>
    <property type="evidence" value="ECO:0007669"/>
    <property type="project" value="UniProtKB-KW"/>
</dbReference>
<accession>A0A8J7CDY3</accession>
<name>A0A8J7CDY3_9BACT</name>
<dbReference type="EMBL" id="JACXWD010000095">
    <property type="protein sequence ID" value="MBD3869477.1"/>
    <property type="molecule type" value="Genomic_DNA"/>
</dbReference>
<comment type="caution">
    <text evidence="2">The sequence shown here is derived from an EMBL/GenBank/DDBJ whole genome shotgun (WGS) entry which is preliminary data.</text>
</comment>
<dbReference type="PANTHER" id="PTHR37946">
    <property type="entry name" value="SLL1969 PROTEIN"/>
    <property type="match status" value="1"/>
</dbReference>
<dbReference type="Proteomes" id="UP000648239">
    <property type="component" value="Unassembled WGS sequence"/>
</dbReference>
<gene>
    <name evidence="2" type="ORF">IFK94_15250</name>
</gene>
<proteinExistence type="predicted"/>
<dbReference type="PANTHER" id="PTHR37946:SF1">
    <property type="entry name" value="SLL1969 PROTEIN"/>
    <property type="match status" value="1"/>
</dbReference>
<dbReference type="SUPFAM" id="SSF53474">
    <property type="entry name" value="alpha/beta-Hydrolases"/>
    <property type="match status" value="1"/>
</dbReference>
<dbReference type="Pfam" id="PF12697">
    <property type="entry name" value="Abhydrolase_6"/>
    <property type="match status" value="1"/>
</dbReference>
<evidence type="ECO:0000313" key="2">
    <source>
        <dbReference type="EMBL" id="MBD3869477.1"/>
    </source>
</evidence>
<protein>
    <submittedName>
        <fullName evidence="2">Alpha/beta hydrolase</fullName>
    </submittedName>
</protein>
<dbReference type="Gene3D" id="3.40.50.1820">
    <property type="entry name" value="alpha/beta hydrolase"/>
    <property type="match status" value="1"/>
</dbReference>
<dbReference type="AlphaFoldDB" id="A0A8J7CDY3"/>
<sequence length="209" mass="22878">MARDTVILLHGLGRTRGSMAWAARRLRREGYRTIRIGYPSLKKPIEELAEHVASRLPDPGDGRLHFLTHSLGGIVLRCLVALNRPEKLGRAVMLSPPNRGSAAATRLTNLPLYQWIIGPAGQQLGNDGDAVPVRLGPVDFEVGVIAGNRALTPLSLFLPGANDGVVTVEETRVEGTADFRVIRRGHTFIMNSSEVLEQAAHFYRTGKFK</sequence>
<feature type="domain" description="AB hydrolase-1" evidence="1">
    <location>
        <begin position="6"/>
        <end position="116"/>
    </location>
</feature>